<dbReference type="Proteomes" id="UP001152795">
    <property type="component" value="Unassembled WGS sequence"/>
</dbReference>
<reference evidence="1" key="1">
    <citation type="submission" date="2020-04" db="EMBL/GenBank/DDBJ databases">
        <authorList>
            <person name="Alioto T."/>
            <person name="Alioto T."/>
            <person name="Gomez Garrido J."/>
        </authorList>
    </citation>
    <scope>NUCLEOTIDE SEQUENCE</scope>
    <source>
        <strain evidence="1">A484AB</strain>
    </source>
</reference>
<comment type="caution">
    <text evidence="1">The sequence shown here is derived from an EMBL/GenBank/DDBJ whole genome shotgun (WGS) entry which is preliminary data.</text>
</comment>
<name>A0A6S7G006_PARCT</name>
<evidence type="ECO:0000313" key="1">
    <source>
        <dbReference type="EMBL" id="CAB3981989.1"/>
    </source>
</evidence>
<gene>
    <name evidence="1" type="ORF">PACLA_8A007622</name>
</gene>
<accession>A0A6S7G006</accession>
<dbReference type="AlphaFoldDB" id="A0A6S7G006"/>
<proteinExistence type="predicted"/>
<keyword evidence="2" id="KW-1185">Reference proteome</keyword>
<protein>
    <submittedName>
        <fullName evidence="1">Uncharacterized protein</fullName>
    </submittedName>
</protein>
<sequence>MHNLECEPIIIDTGDSEVFQKPITTDIGESEEEQEFIPIEVVPLIDEEKLDLLCLRTEGGKLFHTFTPILEKDLARTFSLEEDRNSIEKERFINSVPRYDENKLSGDENLLASFCPIVAK</sequence>
<evidence type="ECO:0000313" key="2">
    <source>
        <dbReference type="Proteomes" id="UP001152795"/>
    </source>
</evidence>
<dbReference type="EMBL" id="CACRXK020000451">
    <property type="protein sequence ID" value="CAB3981989.1"/>
    <property type="molecule type" value="Genomic_DNA"/>
</dbReference>
<organism evidence="1 2">
    <name type="scientific">Paramuricea clavata</name>
    <name type="common">Red gorgonian</name>
    <name type="synonym">Violescent sea-whip</name>
    <dbReference type="NCBI Taxonomy" id="317549"/>
    <lineage>
        <taxon>Eukaryota</taxon>
        <taxon>Metazoa</taxon>
        <taxon>Cnidaria</taxon>
        <taxon>Anthozoa</taxon>
        <taxon>Octocorallia</taxon>
        <taxon>Malacalcyonacea</taxon>
        <taxon>Plexauridae</taxon>
        <taxon>Paramuricea</taxon>
    </lineage>
</organism>